<proteinExistence type="predicted"/>
<keyword evidence="1" id="KW-0812">Transmembrane</keyword>
<name>A0A3M3X446_PSEMA</name>
<gene>
    <name evidence="2" type="ORF">ALQ29_03542</name>
</gene>
<keyword evidence="1" id="KW-0472">Membrane</keyword>
<accession>A0A3M3X446</accession>
<evidence type="ECO:0000313" key="3">
    <source>
        <dbReference type="Proteomes" id="UP000276587"/>
    </source>
</evidence>
<dbReference type="AlphaFoldDB" id="A0A3M3X446"/>
<dbReference type="RefSeq" id="WP_015885465.1">
    <property type="nucleotide sequence ID" value="NZ_RBPW01000040.1"/>
</dbReference>
<keyword evidence="1" id="KW-1133">Transmembrane helix</keyword>
<dbReference type="NCBIfam" id="NF041882">
    <property type="entry name" value="PA3371_fam"/>
    <property type="match status" value="1"/>
</dbReference>
<dbReference type="EMBL" id="RBQF01000231">
    <property type="protein sequence ID" value="RMP06807.1"/>
    <property type="molecule type" value="Genomic_DNA"/>
</dbReference>
<dbReference type="GeneID" id="93466352"/>
<organism evidence="2 3">
    <name type="scientific">Pseudomonas marginalis pv. marginalis</name>
    <dbReference type="NCBI Taxonomy" id="97473"/>
    <lineage>
        <taxon>Bacteria</taxon>
        <taxon>Pseudomonadati</taxon>
        <taxon>Pseudomonadota</taxon>
        <taxon>Gammaproteobacteria</taxon>
        <taxon>Pseudomonadales</taxon>
        <taxon>Pseudomonadaceae</taxon>
        <taxon>Pseudomonas</taxon>
    </lineage>
</organism>
<dbReference type="InterPro" id="IPR049711">
    <property type="entry name" value="PA3371-like"/>
</dbReference>
<sequence>MTKFAWLFLCLTAFTGMLGLGAESQDGQTTAFIASAVFASLLLLTLIVGRRIKFDPVLR</sequence>
<dbReference type="Proteomes" id="UP000276587">
    <property type="component" value="Unassembled WGS sequence"/>
</dbReference>
<protein>
    <submittedName>
        <fullName evidence="2">Uncharacterized protein</fullName>
    </submittedName>
</protein>
<keyword evidence="3" id="KW-1185">Reference proteome</keyword>
<feature type="transmembrane region" description="Helical" evidence="1">
    <location>
        <begin position="31"/>
        <end position="49"/>
    </location>
</feature>
<evidence type="ECO:0000313" key="2">
    <source>
        <dbReference type="EMBL" id="RMP06807.1"/>
    </source>
</evidence>
<evidence type="ECO:0000256" key="1">
    <source>
        <dbReference type="SAM" id="Phobius"/>
    </source>
</evidence>
<comment type="caution">
    <text evidence="2">The sequence shown here is derived from an EMBL/GenBank/DDBJ whole genome shotgun (WGS) entry which is preliminary data.</text>
</comment>
<reference evidence="2 3" key="1">
    <citation type="submission" date="2018-08" db="EMBL/GenBank/DDBJ databases">
        <title>Recombination of ecologically and evolutionarily significant loci maintains genetic cohesion in the Pseudomonas syringae species complex.</title>
        <authorList>
            <person name="Dillon M."/>
            <person name="Thakur S."/>
            <person name="Almeida R.N.D."/>
            <person name="Weir B.S."/>
            <person name="Guttman D.S."/>
        </authorList>
    </citation>
    <scope>NUCLEOTIDE SEQUENCE [LARGE SCALE GENOMIC DNA]</scope>
    <source>
        <strain evidence="2 3">ICMP 3555</strain>
    </source>
</reference>